<sequence>MVEQFECMDCGKVYKVRDFIVFCPCGGISWSASWKKPLVTSDILHEMASLWRYKEYLGLEDKVEWREVTMGEGFTPLITLDLDNPSILLKLEFLSPMSGIRDRGYAVLAAMLKYSDIEESRIDPTKANDRMAWHTYMRRARLKEVPDKRVEGDTEPIYHPFFLSGIQTYAFEIWEQLSGKKLEFLVLPANDPSFILGVFFGFKRLVESECMEGYPVFLLMEKEDSSKEQQPDVVNDQIMKVLDLTNGKRLSVAQAEITQAQKALNSRAIKNNEDDAVLYAGFMRYYRDNSIKDQLAVLPIGYKNGGVEA</sequence>
<dbReference type="Gene3D" id="3.40.50.1100">
    <property type="match status" value="2"/>
</dbReference>
<dbReference type="SUPFAM" id="SSF53686">
    <property type="entry name" value="Tryptophan synthase beta subunit-like PLP-dependent enzymes"/>
    <property type="match status" value="1"/>
</dbReference>
<name>A0A2S7N5D4_9BACI</name>
<evidence type="ECO:0000313" key="2">
    <source>
        <dbReference type="Proteomes" id="UP000239663"/>
    </source>
</evidence>
<dbReference type="InterPro" id="IPR036052">
    <property type="entry name" value="TrpB-like_PALP_sf"/>
</dbReference>
<protein>
    <recommendedName>
        <fullName evidence="3">Threonine synthase</fullName>
    </recommendedName>
</protein>
<dbReference type="Proteomes" id="UP000239663">
    <property type="component" value="Unassembled WGS sequence"/>
</dbReference>
<dbReference type="EMBL" id="PKOZ01000001">
    <property type="protein sequence ID" value="PQD97193.1"/>
    <property type="molecule type" value="Genomic_DNA"/>
</dbReference>
<dbReference type="RefSeq" id="WP_104848288.1">
    <property type="nucleotide sequence ID" value="NZ_PKOZ01000001.1"/>
</dbReference>
<accession>A0A2S7N5D4</accession>
<comment type="caution">
    <text evidence="1">The sequence shown here is derived from an EMBL/GenBank/DDBJ whole genome shotgun (WGS) entry which is preliminary data.</text>
</comment>
<gene>
    <name evidence="1" type="ORF">CYL18_04795</name>
</gene>
<evidence type="ECO:0008006" key="3">
    <source>
        <dbReference type="Google" id="ProtNLM"/>
    </source>
</evidence>
<dbReference type="AlphaFoldDB" id="A0A2S7N5D4"/>
<reference evidence="1 2" key="1">
    <citation type="submission" date="2017-12" db="EMBL/GenBank/DDBJ databases">
        <title>Taxonomic description and draft genome of Pradoshia cofamensis Gen. nov., sp. nov., a thermotolerant bacillale isolated from anterior gut of earthworm Eisenia fetida.</title>
        <authorList>
            <person name="Saha T."/>
            <person name="Chakraborty R."/>
        </authorList>
    </citation>
    <scope>NUCLEOTIDE SEQUENCE [LARGE SCALE GENOMIC DNA]</scope>
    <source>
        <strain evidence="1 2">EAG3</strain>
    </source>
</reference>
<dbReference type="OrthoDB" id="9778118at2"/>
<evidence type="ECO:0000313" key="1">
    <source>
        <dbReference type="EMBL" id="PQD97193.1"/>
    </source>
</evidence>
<organism evidence="1 2">
    <name type="scientific">Pradoshia eiseniae</name>
    <dbReference type="NCBI Taxonomy" id="2064768"/>
    <lineage>
        <taxon>Bacteria</taxon>
        <taxon>Bacillati</taxon>
        <taxon>Bacillota</taxon>
        <taxon>Bacilli</taxon>
        <taxon>Bacillales</taxon>
        <taxon>Bacillaceae</taxon>
        <taxon>Pradoshia</taxon>
    </lineage>
</organism>
<proteinExistence type="predicted"/>
<dbReference type="GO" id="GO:1901605">
    <property type="term" value="P:alpha-amino acid metabolic process"/>
    <property type="evidence" value="ECO:0007669"/>
    <property type="project" value="UniProtKB-ARBA"/>
</dbReference>
<keyword evidence="2" id="KW-1185">Reference proteome</keyword>